<keyword evidence="2" id="KW-0813">Transport</keyword>
<comment type="subcellular location">
    <subcellularLocation>
        <location evidence="1">Cytoplasm</location>
    </subcellularLocation>
</comment>
<dbReference type="RefSeq" id="XP_016214841.1">
    <property type="nucleotide sequence ID" value="XM_016357437.1"/>
</dbReference>
<keyword evidence="4" id="KW-0653">Protein transport</keyword>
<dbReference type="OrthoDB" id="5325112at2759"/>
<reference evidence="7 8" key="1">
    <citation type="submission" date="2015-01" db="EMBL/GenBank/DDBJ databases">
        <title>The Genome Sequence of Ochroconis gallopava CBS43764.</title>
        <authorList>
            <consortium name="The Broad Institute Genomics Platform"/>
            <person name="Cuomo C."/>
            <person name="de Hoog S."/>
            <person name="Gorbushina A."/>
            <person name="Stielow B."/>
            <person name="Teixiera M."/>
            <person name="Abouelleil A."/>
            <person name="Chapman S.B."/>
            <person name="Priest M."/>
            <person name="Young S.K."/>
            <person name="Wortman J."/>
            <person name="Nusbaum C."/>
            <person name="Birren B."/>
        </authorList>
    </citation>
    <scope>NUCLEOTIDE SEQUENCE [LARGE SCALE GENOMIC DNA]</scope>
    <source>
        <strain evidence="7 8">CBS 43764</strain>
    </source>
</reference>
<organism evidence="7 8">
    <name type="scientific">Verruconis gallopava</name>
    <dbReference type="NCBI Taxonomy" id="253628"/>
    <lineage>
        <taxon>Eukaryota</taxon>
        <taxon>Fungi</taxon>
        <taxon>Dikarya</taxon>
        <taxon>Ascomycota</taxon>
        <taxon>Pezizomycotina</taxon>
        <taxon>Dothideomycetes</taxon>
        <taxon>Pleosporomycetidae</taxon>
        <taxon>Venturiales</taxon>
        <taxon>Sympoventuriaceae</taxon>
        <taxon>Verruconis</taxon>
    </lineage>
</organism>
<sequence>MSAPEKARPPEDVGFETGPYVLRSLIHDVALSAGAHDGNDVRITCVEVWQENLYIGTSAGEILHHVQIPPDPSDPSSSAVFILASRLQPPVNQHSNQGIQQILLLPAVNKACILSNNTLNFYTLPELSPAFPQLKPLTCGWVGGVDLDSSPSESKDAVSIMMCLRSKIRLVNIGEAAAKERDIEEFGGCLATVRRGNIACVADARGYTLVNLVAQQKIALPPISSLDSQAQESGGTTQDEPWHVPGGVSRSASSAGNSGGVPASSRLSVQDRGHNRSTSLGIFRTESPGLGDSPRNSMSSRHGFDVPASLSRQMSPRPPISPERRGSEGAKGTTDLSKPLPAPPAESRSGSPAPGPKSLSPLKPMIASPNDSEFLLVTGTTNTEPGLGIFVNLDGEIVRGTIEFSRFPEGMVVDGKGIDLSTSVTQDEGFEGNEEGYVLAVVERDDGNKVIEIQRWDIDPGEGAAQKDWLSVPSSQQLEGAKSLTLGIRKVVESIEFDLPDVVNRLAQKAIRLVDAGTSRLDQEKVSKREREEQIYYQRMSKTKTAITVWTGDSIYWALRNPLVLRLDAQLRLAERASSPPNAPISPQRSFIERLIVDLRDHRSTTELEFYTLAYIRQKAALLLFIDLVLQTDRGTLAFEHDKRATEEALVESEIDPRFVLQFLPGIRDEIVQANEGVWVQGGIKQLVEQIIEQITLSRNTTKVDHQGVFGDNLLQVVKRFLLIWRRKRGNPSVIDGEHVFPTVDAALLRILLILDQQSPKGPATAGSIRAELNSVVDSGVDCFDRAVELLEQHKRLYVLSRLYQSKKNAAQVLATWKRIISGEEDTGGEFTDGEHELRTYLTKLRNRQLVEDYGTWLATRNPKLGVQVFADDNSRTTWTPSDALKILREKAPAAVKEYLEYLVFAKKQSQHINELIAYYLDAVVAELESVPESQNMLKATYETYRALVPPKPTYRQFIEDNAPTQEWWHSRLRLLQLLGGAQGGAGDYDVDLVLERLQPYETALVPEMIILNGRQGHHEQAIRLLTHGLGDFDMAISYCLRGGYTTTASFKDAAFEKQAKLFKILLTEFLRIEDVTDRIERTGELLERFGGWFEIEYVLSVLPDEWSVEIFSGYIVSALGRLVRERNESRIVRALTGSENLRLNVAKIERIEELGSVVEEVV</sequence>
<dbReference type="GO" id="GO:0034058">
    <property type="term" value="P:endosomal vesicle fusion"/>
    <property type="evidence" value="ECO:0007669"/>
    <property type="project" value="TreeGrafter"/>
</dbReference>
<dbReference type="STRING" id="253628.A0A0D1YWC6"/>
<evidence type="ECO:0000256" key="2">
    <source>
        <dbReference type="ARBA" id="ARBA00022448"/>
    </source>
</evidence>
<dbReference type="HOGENOM" id="CLU_008225_0_0_1"/>
<dbReference type="VEuPathDB" id="FungiDB:PV09_04134"/>
<feature type="compositionally biased region" description="Low complexity" evidence="5">
    <location>
        <begin position="244"/>
        <end position="265"/>
    </location>
</feature>
<dbReference type="InParanoid" id="A0A0D1YWC6"/>
<dbReference type="PANTHER" id="PTHR12894">
    <property type="entry name" value="CNH DOMAIN CONTAINING"/>
    <property type="match status" value="1"/>
</dbReference>
<keyword evidence="3" id="KW-0963">Cytoplasm</keyword>
<evidence type="ECO:0000256" key="3">
    <source>
        <dbReference type="ARBA" id="ARBA00022490"/>
    </source>
</evidence>
<dbReference type="GO" id="GO:0005737">
    <property type="term" value="C:cytoplasm"/>
    <property type="evidence" value="ECO:0007669"/>
    <property type="project" value="UniProtKB-SubCell"/>
</dbReference>
<feature type="compositionally biased region" description="Polar residues" evidence="5">
    <location>
        <begin position="226"/>
        <end position="239"/>
    </location>
</feature>
<dbReference type="InterPro" id="IPR001180">
    <property type="entry name" value="CNH_dom"/>
</dbReference>
<evidence type="ECO:0000256" key="1">
    <source>
        <dbReference type="ARBA" id="ARBA00004496"/>
    </source>
</evidence>
<evidence type="ECO:0000259" key="6">
    <source>
        <dbReference type="PROSITE" id="PS50219"/>
    </source>
</evidence>
<evidence type="ECO:0000313" key="7">
    <source>
        <dbReference type="EMBL" id="KIW04972.1"/>
    </source>
</evidence>
<accession>A0A0D1YWC6</accession>
<dbReference type="AlphaFoldDB" id="A0A0D1YWC6"/>
<protein>
    <recommendedName>
        <fullName evidence="6">CNH domain-containing protein</fullName>
    </recommendedName>
</protein>
<gene>
    <name evidence="7" type="ORF">PV09_04134</name>
</gene>
<name>A0A0D1YWC6_9PEZI</name>
<dbReference type="GO" id="GO:0015031">
    <property type="term" value="P:protein transport"/>
    <property type="evidence" value="ECO:0007669"/>
    <property type="project" value="UniProtKB-KW"/>
</dbReference>
<dbReference type="GeneID" id="27312107"/>
<dbReference type="InterPro" id="IPR032914">
    <property type="entry name" value="Vam6/VPS39/TRAP1"/>
</dbReference>
<dbReference type="EMBL" id="KN847539">
    <property type="protein sequence ID" value="KIW04972.1"/>
    <property type="molecule type" value="Genomic_DNA"/>
</dbReference>
<dbReference type="PROSITE" id="PS50219">
    <property type="entry name" value="CNH"/>
    <property type="match status" value="1"/>
</dbReference>
<evidence type="ECO:0000256" key="5">
    <source>
        <dbReference type="SAM" id="MobiDB-lite"/>
    </source>
</evidence>
<dbReference type="GO" id="GO:0016020">
    <property type="term" value="C:membrane"/>
    <property type="evidence" value="ECO:0007669"/>
    <property type="project" value="TreeGrafter"/>
</dbReference>
<keyword evidence="8" id="KW-1185">Reference proteome</keyword>
<evidence type="ECO:0000256" key="4">
    <source>
        <dbReference type="ARBA" id="ARBA00022927"/>
    </source>
</evidence>
<dbReference type="Proteomes" id="UP000053259">
    <property type="component" value="Unassembled WGS sequence"/>
</dbReference>
<dbReference type="GO" id="GO:0006914">
    <property type="term" value="P:autophagy"/>
    <property type="evidence" value="ECO:0007669"/>
    <property type="project" value="TreeGrafter"/>
</dbReference>
<dbReference type="PANTHER" id="PTHR12894:SF27">
    <property type="entry name" value="TRANSFORMING GROWTH FACTOR-BETA RECEPTOR-ASSOCIATED PROTEIN 1"/>
    <property type="match status" value="1"/>
</dbReference>
<evidence type="ECO:0000313" key="8">
    <source>
        <dbReference type="Proteomes" id="UP000053259"/>
    </source>
</evidence>
<feature type="region of interest" description="Disordered" evidence="5">
    <location>
        <begin position="226"/>
        <end position="366"/>
    </location>
</feature>
<proteinExistence type="predicted"/>
<feature type="domain" description="CNH" evidence="6">
    <location>
        <begin position="40"/>
        <end position="466"/>
    </location>
</feature>